<sequence>MRGESAVDARRAGRFADDQGAATVVAVAILGAVVALGVAVVGVLGASVAAQSAANAADASALAAADAVSGAVAGEPCTLAGDLARRNGATLLECRIEGSAAVVSVALALGPVRATASARAGPPGWGG</sequence>
<reference evidence="2 3" key="1">
    <citation type="submission" date="2019-11" db="EMBL/GenBank/DDBJ databases">
        <title>Agromyces kandeliae sp. nov., isolated from mangrove soil.</title>
        <authorList>
            <person name="Wang R."/>
        </authorList>
    </citation>
    <scope>NUCLEOTIDE SEQUENCE [LARGE SCALE GENOMIC DNA]</scope>
    <source>
        <strain evidence="2 3">Q22</strain>
    </source>
</reference>
<keyword evidence="3" id="KW-1185">Reference proteome</keyword>
<comment type="caution">
    <text evidence="2">The sequence shown here is derived from an EMBL/GenBank/DDBJ whole genome shotgun (WGS) entry which is preliminary data.</text>
</comment>
<proteinExistence type="predicted"/>
<evidence type="ECO:0000313" key="2">
    <source>
        <dbReference type="EMBL" id="MRX43481.1"/>
    </source>
</evidence>
<keyword evidence="2" id="KW-0378">Hydrolase</keyword>
<dbReference type="AlphaFoldDB" id="A0A6L5R0D4"/>
<keyword evidence="2" id="KW-0547">Nucleotide-binding</keyword>
<dbReference type="NCBIfam" id="TIGR03816">
    <property type="entry name" value="tadE_like_DECH"/>
    <property type="match status" value="1"/>
</dbReference>
<gene>
    <name evidence="2" type="ORF">GJR97_07040</name>
</gene>
<keyword evidence="2" id="KW-0347">Helicase</keyword>
<dbReference type="InterPro" id="IPR021202">
    <property type="entry name" value="Rv3654c-like"/>
</dbReference>
<accession>A0A6L5R0D4</accession>
<keyword evidence="1" id="KW-0812">Transmembrane</keyword>
<dbReference type="Proteomes" id="UP000476511">
    <property type="component" value="Unassembled WGS sequence"/>
</dbReference>
<evidence type="ECO:0000313" key="3">
    <source>
        <dbReference type="Proteomes" id="UP000476511"/>
    </source>
</evidence>
<dbReference type="GO" id="GO:0004386">
    <property type="term" value="F:helicase activity"/>
    <property type="evidence" value="ECO:0007669"/>
    <property type="project" value="UniProtKB-KW"/>
</dbReference>
<name>A0A6L5R0D4_9MICO</name>
<keyword evidence="2" id="KW-0067">ATP-binding</keyword>
<evidence type="ECO:0000256" key="1">
    <source>
        <dbReference type="SAM" id="Phobius"/>
    </source>
</evidence>
<keyword evidence="1" id="KW-1133">Transmembrane helix</keyword>
<keyword evidence="1" id="KW-0472">Membrane</keyword>
<feature type="transmembrane region" description="Helical" evidence="1">
    <location>
        <begin position="21"/>
        <end position="45"/>
    </location>
</feature>
<dbReference type="RefSeq" id="WP_324613250.1">
    <property type="nucleotide sequence ID" value="NZ_WKJD01000011.1"/>
</dbReference>
<dbReference type="EMBL" id="WKJD01000011">
    <property type="protein sequence ID" value="MRX43481.1"/>
    <property type="molecule type" value="Genomic_DNA"/>
</dbReference>
<protein>
    <submittedName>
        <fullName evidence="2">Helicase</fullName>
    </submittedName>
</protein>
<organism evidence="2 3">
    <name type="scientific">Agromyces kandeliae</name>
    <dbReference type="NCBI Taxonomy" id="2666141"/>
    <lineage>
        <taxon>Bacteria</taxon>
        <taxon>Bacillati</taxon>
        <taxon>Actinomycetota</taxon>
        <taxon>Actinomycetes</taxon>
        <taxon>Micrococcales</taxon>
        <taxon>Microbacteriaceae</taxon>
        <taxon>Agromyces</taxon>
    </lineage>
</organism>